<proteinExistence type="predicted"/>
<dbReference type="PATRIC" id="fig|1582439.9.peg.1909"/>
<name>A0A0C5BTM1_9ARCH</name>
<dbReference type="GeneID" id="41600945"/>
<dbReference type="STRING" id="1582439.NPIRD3C_1853"/>
<dbReference type="EMBL" id="CP010868">
    <property type="protein sequence ID" value="AJM93063.1"/>
    <property type="molecule type" value="Genomic_DNA"/>
</dbReference>
<sequence>MSMLLHVEPELEKLQAHLKKHGIDSRVSEQRLDFEADNVDAVFLGTTDGIGHVGTLKLENSPIDFIEILKKQEYAKCDFVMGSHVGMGVHKHSWRKLRFFLSLPPSIQLGPLDFGTITTIKKGLFNSKVEDFVWSGYQKLTTLPPGLVRDNVADALYQEQRLRALMIKCLLKERTIVISRYTPQEKDVKTNSKIVIESQWKFLKDIYLDSDTIEMYRIIATVLKNKINELKYHLTY</sequence>
<keyword evidence="2" id="KW-1185">Reference proteome</keyword>
<organism evidence="1 2">
    <name type="scientific">Nitrosopumilus piranensis</name>
    <dbReference type="NCBI Taxonomy" id="1582439"/>
    <lineage>
        <taxon>Archaea</taxon>
        <taxon>Nitrososphaerota</taxon>
        <taxon>Nitrososphaeria</taxon>
        <taxon>Nitrosopumilales</taxon>
        <taxon>Nitrosopumilaceae</taxon>
        <taxon>Nitrosopumilus</taxon>
    </lineage>
</organism>
<protein>
    <submittedName>
        <fullName evidence="1">Uncharacterized protein</fullName>
    </submittedName>
</protein>
<gene>
    <name evidence="1" type="ORF">NPIRD3C_1853</name>
</gene>
<evidence type="ECO:0000313" key="2">
    <source>
        <dbReference type="Proteomes" id="UP000032027"/>
    </source>
</evidence>
<evidence type="ECO:0000313" key="1">
    <source>
        <dbReference type="EMBL" id="AJM93063.1"/>
    </source>
</evidence>
<reference evidence="1 2" key="2">
    <citation type="journal article" date="2016" name="ISME J.">
        <title>Physiological and genomic characterization of two novel marine thaumarchaeal strains indicates niche differentiation.</title>
        <authorList>
            <person name="Bayer B."/>
            <person name="Vojvoda J."/>
            <person name="Offre P."/>
            <person name="Alves R.J."/>
            <person name="Elisabeth N.H."/>
            <person name="Garcia J.A."/>
            <person name="Volland J.M."/>
            <person name="Srivastava A."/>
            <person name="Schleper C."/>
            <person name="Herndl G.J."/>
        </authorList>
    </citation>
    <scope>NUCLEOTIDE SEQUENCE [LARGE SCALE GENOMIC DNA]</scope>
    <source>
        <strain evidence="1 2">D3C</strain>
    </source>
</reference>
<dbReference type="KEGG" id="nid:NPIRD3C_1853"/>
<dbReference type="AlphaFoldDB" id="A0A0C5BTM1"/>
<dbReference type="Proteomes" id="UP000032027">
    <property type="component" value="Chromosome"/>
</dbReference>
<dbReference type="HOGENOM" id="CLU_1259050_0_0_2"/>
<dbReference type="RefSeq" id="WP_148703792.1">
    <property type="nucleotide sequence ID" value="NZ_CP010868.1"/>
</dbReference>
<accession>A0A0C5BTM1</accession>
<dbReference type="OrthoDB" id="3084at2157"/>
<reference evidence="2" key="1">
    <citation type="submission" date="2015-02" db="EMBL/GenBank/DDBJ databases">
        <title>Characterization of two novel Thaumarchaeota isolated from the Northern Adriatic Sea.</title>
        <authorList>
            <person name="Bayer B."/>
            <person name="Vojvoda J."/>
            <person name="Offre P."/>
            <person name="Srivastava A."/>
            <person name="Elisabeth N."/>
            <person name="Garcia J.A.L."/>
            <person name="Schleper C."/>
            <person name="Herndl G.J."/>
        </authorList>
    </citation>
    <scope>NUCLEOTIDE SEQUENCE [LARGE SCALE GENOMIC DNA]</scope>
    <source>
        <strain evidence="2">D3C</strain>
    </source>
</reference>
<reference evidence="1 2" key="3">
    <citation type="journal article" date="2019" name="Int. J. Syst. Evol. Microbiol.">
        <title>Nitrosopumilus adriaticus sp. nov. and Nitrosopumilus piranensis sp. nov., two ammonia-oxidizing archaea from the Adriatic Sea and members of the class Nitrososphaeria.</title>
        <authorList>
            <person name="Bayer B."/>
            <person name="Vojvoda J."/>
            <person name="Reinthaler T."/>
            <person name="Reyes C."/>
            <person name="Pinto M."/>
            <person name="Herndl G.J."/>
        </authorList>
    </citation>
    <scope>NUCLEOTIDE SEQUENCE [LARGE SCALE GENOMIC DNA]</scope>
    <source>
        <strain evidence="1 2">D3C</strain>
    </source>
</reference>